<dbReference type="Proteomes" id="UP000032141">
    <property type="component" value="Chromosome C8"/>
</dbReference>
<evidence type="ECO:0000259" key="2">
    <source>
        <dbReference type="Pfam" id="PF14111"/>
    </source>
</evidence>
<dbReference type="InterPro" id="IPR040256">
    <property type="entry name" value="At4g02000-like"/>
</dbReference>
<dbReference type="eggNOG" id="KOG1075">
    <property type="taxonomic scope" value="Eukaryota"/>
</dbReference>
<reference evidence="3 4" key="1">
    <citation type="journal article" date="2014" name="Genome Biol.">
        <title>Transcriptome and methylome profiling reveals relics of genome dominance in the mesopolyploid Brassica oleracea.</title>
        <authorList>
            <person name="Parkin I.A."/>
            <person name="Koh C."/>
            <person name="Tang H."/>
            <person name="Robinson S.J."/>
            <person name="Kagale S."/>
            <person name="Clarke W.E."/>
            <person name="Town C.D."/>
            <person name="Nixon J."/>
            <person name="Krishnakumar V."/>
            <person name="Bidwell S.L."/>
            <person name="Denoeud F."/>
            <person name="Belcram H."/>
            <person name="Links M.G."/>
            <person name="Just J."/>
            <person name="Clarke C."/>
            <person name="Bender T."/>
            <person name="Huebert T."/>
            <person name="Mason A.S."/>
            <person name="Pires J.C."/>
            <person name="Barker G."/>
            <person name="Moore J."/>
            <person name="Walley P.G."/>
            <person name="Manoli S."/>
            <person name="Batley J."/>
            <person name="Edwards D."/>
            <person name="Nelson M.N."/>
            <person name="Wang X."/>
            <person name="Paterson A.H."/>
            <person name="King G."/>
            <person name="Bancroft I."/>
            <person name="Chalhoub B."/>
            <person name="Sharpe A.G."/>
        </authorList>
    </citation>
    <scope>NUCLEOTIDE SEQUENCE</scope>
    <source>
        <strain evidence="3 4">cv. TO1000</strain>
    </source>
</reference>
<feature type="region of interest" description="Disordered" evidence="1">
    <location>
        <begin position="399"/>
        <end position="464"/>
    </location>
</feature>
<dbReference type="AlphaFoldDB" id="A0A0D3DL80"/>
<sequence>MLSFIVLFQHNIDNGDGDNSGDNHSEATIVKGGVSIVDKDSLPGTGSPWGKTQAVEPSQPSEAVNGEVSIQIPDEILADPLPLWRCYVVGYFIGDAPHVGSIHATVNRIWSTPKMGTKIDVQFLDKTTVLFRIENPQMRTRVIQRCYWHIADIPLVVNEWSPETALQPPDLSAMPIWIDLKGVPSLLFSHKALKCLSQAAGNFVKLHPHTEKCKRLDVARILVEVNLNKPLVEKISCLDRDGKGVLIEVLYPWLPPKCNICNRWGHLGSSCKSKMISVMQKSKEVALEKGTLDADKTGEGSARDDLKNTKRNVVQELLHELEGIPLTCGNNDVGGVKRKDLEVGDTSITDRSEQRKEEWALVGRPDSAEKRNLVGEGHKSDVLISPSRFSILALDEQAEVENDDKDEDSNDEKNEDSSDEKGDDVKVNEDLDVEEGELGDKNEEKEEDINDEKREDVNVDLDVEEGELVTKVEDLKAKDQNKTARVRNGTSLKLSKQVPARAKDLRGKNQSTKRKTSSRKL</sequence>
<feature type="compositionally biased region" description="Basic and acidic residues" evidence="1">
    <location>
        <begin position="411"/>
        <end position="429"/>
    </location>
</feature>
<organism evidence="3 4">
    <name type="scientific">Brassica oleracea var. oleracea</name>
    <dbReference type="NCBI Taxonomy" id="109376"/>
    <lineage>
        <taxon>Eukaryota</taxon>
        <taxon>Viridiplantae</taxon>
        <taxon>Streptophyta</taxon>
        <taxon>Embryophyta</taxon>
        <taxon>Tracheophyta</taxon>
        <taxon>Spermatophyta</taxon>
        <taxon>Magnoliopsida</taxon>
        <taxon>eudicotyledons</taxon>
        <taxon>Gunneridae</taxon>
        <taxon>Pentapetalae</taxon>
        <taxon>rosids</taxon>
        <taxon>malvids</taxon>
        <taxon>Brassicales</taxon>
        <taxon>Brassicaceae</taxon>
        <taxon>Brassiceae</taxon>
        <taxon>Brassica</taxon>
    </lineage>
</organism>
<dbReference type="Gramene" id="Bo8g032160.1">
    <property type="protein sequence ID" value="Bo8g032160.1"/>
    <property type="gene ID" value="Bo8g032160"/>
</dbReference>
<dbReference type="PANTHER" id="PTHR31286">
    <property type="entry name" value="GLYCINE-RICH CELL WALL STRUCTURAL PROTEIN 1.8-LIKE"/>
    <property type="match status" value="1"/>
</dbReference>
<dbReference type="PANTHER" id="PTHR31286:SF148">
    <property type="entry name" value="DUF4283 DOMAIN-CONTAINING PROTEIN"/>
    <property type="match status" value="1"/>
</dbReference>
<name>A0A0D3DL80_BRAOL</name>
<proteinExistence type="predicted"/>
<evidence type="ECO:0000256" key="1">
    <source>
        <dbReference type="SAM" id="MobiDB-lite"/>
    </source>
</evidence>
<feature type="region of interest" description="Disordered" evidence="1">
    <location>
        <begin position="289"/>
        <end position="308"/>
    </location>
</feature>
<feature type="domain" description="DUF4283" evidence="2">
    <location>
        <begin position="83"/>
        <end position="167"/>
    </location>
</feature>
<evidence type="ECO:0000313" key="4">
    <source>
        <dbReference type="Proteomes" id="UP000032141"/>
    </source>
</evidence>
<feature type="region of interest" description="Disordered" evidence="1">
    <location>
        <begin position="478"/>
        <end position="521"/>
    </location>
</feature>
<dbReference type="EnsemblPlants" id="Bo8g032160.1">
    <property type="protein sequence ID" value="Bo8g032160.1"/>
    <property type="gene ID" value="Bo8g032160"/>
</dbReference>
<dbReference type="HOGENOM" id="CLU_025647_0_0_1"/>
<protein>
    <recommendedName>
        <fullName evidence="2">DUF4283 domain-containing protein</fullName>
    </recommendedName>
</protein>
<reference evidence="3" key="2">
    <citation type="submission" date="2015-03" db="UniProtKB">
        <authorList>
            <consortium name="EnsemblPlants"/>
        </authorList>
    </citation>
    <scope>IDENTIFICATION</scope>
</reference>
<keyword evidence="4" id="KW-1185">Reference proteome</keyword>
<dbReference type="Pfam" id="PF14111">
    <property type="entry name" value="DUF4283"/>
    <property type="match status" value="1"/>
</dbReference>
<feature type="compositionally biased region" description="Basic residues" evidence="1">
    <location>
        <begin position="511"/>
        <end position="521"/>
    </location>
</feature>
<accession>A0A0D3DL80</accession>
<feature type="compositionally biased region" description="Acidic residues" evidence="1">
    <location>
        <begin position="399"/>
        <end position="410"/>
    </location>
</feature>
<dbReference type="OMA" id="RCAINGH"/>
<evidence type="ECO:0000313" key="3">
    <source>
        <dbReference type="EnsemblPlants" id="Bo8g032160.1"/>
    </source>
</evidence>
<dbReference type="InterPro" id="IPR025558">
    <property type="entry name" value="DUF4283"/>
</dbReference>